<keyword evidence="10" id="KW-1185">Reference proteome</keyword>
<dbReference type="InterPro" id="IPR006182">
    <property type="entry name" value="FliF_N_dom"/>
</dbReference>
<sequence>MSIEARGAARHAALAGLPLIAAVLALSGCERKVELQLAPDARRASEIAAALSGQGIAVERKPEKSGFMLFVADSDLPQAMNALREAGLLRAVRPSVDEALGKRGIAPTPLEERARHIHAIERELEATLMEIDGVLAARVSVVLPERPALGAPLAPASASVLVKHRADVDLSALMPGIARLVKNGVPGLAEQDDRHVTVMFLPEQRIAASHTAPVAAETAGIAATAPRLILLVCGSAAMGYFAERLLHLFRQRSAKRSVRNGGDDVGAG</sequence>
<organism evidence="9 10">
    <name type="scientific">Trinickia dinghuensis</name>
    <dbReference type="NCBI Taxonomy" id="2291023"/>
    <lineage>
        <taxon>Bacteria</taxon>
        <taxon>Pseudomonadati</taxon>
        <taxon>Pseudomonadota</taxon>
        <taxon>Betaproteobacteria</taxon>
        <taxon>Burkholderiales</taxon>
        <taxon>Burkholderiaceae</taxon>
        <taxon>Trinickia</taxon>
    </lineage>
</organism>
<dbReference type="GO" id="GO:0009279">
    <property type="term" value="C:cell outer membrane"/>
    <property type="evidence" value="ECO:0007669"/>
    <property type="project" value="UniProtKB-SubCell"/>
</dbReference>
<dbReference type="InterPro" id="IPR043427">
    <property type="entry name" value="YscJ/FliF"/>
</dbReference>
<keyword evidence="4" id="KW-0472">Membrane</keyword>
<proteinExistence type="inferred from homology"/>
<dbReference type="PANTHER" id="PTHR30046">
    <property type="entry name" value="FLAGELLAR M-RING PROTEIN"/>
    <property type="match status" value="1"/>
</dbReference>
<dbReference type="InterPro" id="IPR003282">
    <property type="entry name" value="T3SS_SctJ"/>
</dbReference>
<evidence type="ECO:0000256" key="1">
    <source>
        <dbReference type="ARBA" id="ARBA00004459"/>
    </source>
</evidence>
<dbReference type="Proteomes" id="UP000256838">
    <property type="component" value="Unassembled WGS sequence"/>
</dbReference>
<evidence type="ECO:0000256" key="4">
    <source>
        <dbReference type="ARBA" id="ARBA00023136"/>
    </source>
</evidence>
<dbReference type="OrthoDB" id="9097302at2"/>
<keyword evidence="5" id="KW-0564">Palmitate</keyword>
<gene>
    <name evidence="9" type="ORF">DWV00_19975</name>
</gene>
<comment type="similarity">
    <text evidence="2">Belongs to the YscJ lipoprotein family.</text>
</comment>
<dbReference type="AlphaFoldDB" id="A0A3D8JX57"/>
<accession>A0A3D8JX57</accession>
<dbReference type="GO" id="GO:0009306">
    <property type="term" value="P:protein secretion"/>
    <property type="evidence" value="ECO:0007669"/>
    <property type="project" value="InterPro"/>
</dbReference>
<evidence type="ECO:0000256" key="7">
    <source>
        <dbReference type="ARBA" id="ARBA00023288"/>
    </source>
</evidence>
<feature type="domain" description="Flagellar M-ring N-terminal" evidence="8">
    <location>
        <begin position="40"/>
        <end position="191"/>
    </location>
</feature>
<dbReference type="Pfam" id="PF01514">
    <property type="entry name" value="YscJ_FliF"/>
    <property type="match status" value="1"/>
</dbReference>
<evidence type="ECO:0000313" key="10">
    <source>
        <dbReference type="Proteomes" id="UP000256838"/>
    </source>
</evidence>
<evidence type="ECO:0000313" key="9">
    <source>
        <dbReference type="EMBL" id="RDU96941.1"/>
    </source>
</evidence>
<keyword evidence="3" id="KW-0732">Signal</keyword>
<evidence type="ECO:0000256" key="5">
    <source>
        <dbReference type="ARBA" id="ARBA00023139"/>
    </source>
</evidence>
<keyword evidence="7" id="KW-0449">Lipoprotein</keyword>
<comment type="caution">
    <text evidence="9">The sequence shown here is derived from an EMBL/GenBank/DDBJ whole genome shotgun (WGS) entry which is preliminary data.</text>
</comment>
<dbReference type="InterPro" id="IPR045851">
    <property type="entry name" value="AMP-bd_C_sf"/>
</dbReference>
<evidence type="ECO:0000256" key="6">
    <source>
        <dbReference type="ARBA" id="ARBA00023237"/>
    </source>
</evidence>
<dbReference type="Gene3D" id="3.30.70.1530">
    <property type="entry name" value="Hypothetical protein rpa1041"/>
    <property type="match status" value="1"/>
</dbReference>
<dbReference type="EMBL" id="QRGA01000011">
    <property type="protein sequence ID" value="RDU96941.1"/>
    <property type="molecule type" value="Genomic_DNA"/>
</dbReference>
<dbReference type="RefSeq" id="WP_115535338.1">
    <property type="nucleotide sequence ID" value="NZ_QRGA01000011.1"/>
</dbReference>
<comment type="subcellular location">
    <subcellularLocation>
        <location evidence="1">Cell outer membrane</location>
        <topology evidence="1">Lipid-anchor</topology>
    </subcellularLocation>
</comment>
<protein>
    <recommendedName>
        <fullName evidence="8">Flagellar M-ring N-terminal domain-containing protein</fullName>
    </recommendedName>
</protein>
<reference evidence="9 10" key="1">
    <citation type="submission" date="2018-08" db="EMBL/GenBank/DDBJ databases">
        <title>Paraburkholderia sp. DHOM06 isolated from forest soil.</title>
        <authorList>
            <person name="Gao Z.-H."/>
            <person name="Qiu L.-H."/>
        </authorList>
    </citation>
    <scope>NUCLEOTIDE SEQUENCE [LARGE SCALE GENOMIC DNA]</scope>
    <source>
        <strain evidence="9 10">DHOM06</strain>
    </source>
</reference>
<evidence type="ECO:0000259" key="8">
    <source>
        <dbReference type="Pfam" id="PF01514"/>
    </source>
</evidence>
<dbReference type="Gene3D" id="3.30.300.30">
    <property type="match status" value="1"/>
</dbReference>
<dbReference type="PROSITE" id="PS51257">
    <property type="entry name" value="PROKAR_LIPOPROTEIN"/>
    <property type="match status" value="1"/>
</dbReference>
<dbReference type="PRINTS" id="PR01338">
    <property type="entry name" value="TYPE3OMKPROT"/>
</dbReference>
<keyword evidence="6" id="KW-0998">Cell outer membrane</keyword>
<dbReference type="PANTHER" id="PTHR30046:SF2">
    <property type="entry name" value="YOP PROTEINS TRANSLOCATION LIPOPROTEIN J"/>
    <property type="match status" value="1"/>
</dbReference>
<evidence type="ECO:0000256" key="2">
    <source>
        <dbReference type="ARBA" id="ARBA00009509"/>
    </source>
</evidence>
<evidence type="ECO:0000256" key="3">
    <source>
        <dbReference type="ARBA" id="ARBA00022729"/>
    </source>
</evidence>
<name>A0A3D8JX57_9BURK</name>